<evidence type="ECO:0000313" key="2">
    <source>
        <dbReference type="EMBL" id="ATW26383.1"/>
    </source>
</evidence>
<proteinExistence type="predicted"/>
<reference evidence="2 3" key="1">
    <citation type="submission" date="2016-10" db="EMBL/GenBank/DDBJ databases">
        <title>Complete Genome Sequence of Peptococcaceae strain DCMF.</title>
        <authorList>
            <person name="Edwards R.J."/>
            <person name="Holland S.I."/>
            <person name="Deshpande N.P."/>
            <person name="Wong Y.K."/>
            <person name="Ertan H."/>
            <person name="Manefield M."/>
            <person name="Russell T.L."/>
            <person name="Lee M.J."/>
        </authorList>
    </citation>
    <scope>NUCLEOTIDE SEQUENCE [LARGE SCALE GENOMIC DNA]</scope>
    <source>
        <strain evidence="2 3">DCMF</strain>
    </source>
</reference>
<dbReference type="KEGG" id="fwa:DCMF_17895"/>
<accession>A0A3G1KV40</accession>
<gene>
    <name evidence="2" type="ORF">DCMF_17895</name>
</gene>
<evidence type="ECO:0000313" key="3">
    <source>
        <dbReference type="Proteomes" id="UP000323521"/>
    </source>
</evidence>
<dbReference type="PROSITE" id="PS51459">
    <property type="entry name" value="FIDO"/>
    <property type="match status" value="1"/>
</dbReference>
<feature type="domain" description="Fido" evidence="1">
    <location>
        <begin position="1"/>
        <end position="73"/>
    </location>
</feature>
<dbReference type="Pfam" id="PF02661">
    <property type="entry name" value="Fic"/>
    <property type="match status" value="1"/>
</dbReference>
<organism evidence="2 3">
    <name type="scientific">Formimonas warabiya</name>
    <dbReference type="NCBI Taxonomy" id="1761012"/>
    <lineage>
        <taxon>Bacteria</taxon>
        <taxon>Bacillati</taxon>
        <taxon>Bacillota</taxon>
        <taxon>Clostridia</taxon>
        <taxon>Eubacteriales</taxon>
        <taxon>Peptococcaceae</taxon>
        <taxon>Candidatus Formimonas</taxon>
    </lineage>
</organism>
<dbReference type="SUPFAM" id="SSF140931">
    <property type="entry name" value="Fic-like"/>
    <property type="match status" value="1"/>
</dbReference>
<sequence length="73" mass="8227">MERVRFIPVPAWQTNEAIDELVNKFSGQKRSGGINELVLIGALILDFLCIHPFSDGNGRWPGSPGHFFKIKIF</sequence>
<protein>
    <recommendedName>
        <fullName evidence="1">Fido domain-containing protein</fullName>
    </recommendedName>
</protein>
<keyword evidence="3" id="KW-1185">Reference proteome</keyword>
<dbReference type="RefSeq" id="WP_148135689.1">
    <property type="nucleotide sequence ID" value="NZ_CP017634.1"/>
</dbReference>
<dbReference type="InterPro" id="IPR003812">
    <property type="entry name" value="Fido"/>
</dbReference>
<dbReference type="EMBL" id="CP017634">
    <property type="protein sequence ID" value="ATW26383.1"/>
    <property type="molecule type" value="Genomic_DNA"/>
</dbReference>
<dbReference type="AlphaFoldDB" id="A0A3G1KV40"/>
<evidence type="ECO:0000259" key="1">
    <source>
        <dbReference type="PROSITE" id="PS51459"/>
    </source>
</evidence>
<dbReference type="InterPro" id="IPR036597">
    <property type="entry name" value="Fido-like_dom_sf"/>
</dbReference>
<dbReference type="OrthoDB" id="9813719at2"/>
<dbReference type="Proteomes" id="UP000323521">
    <property type="component" value="Chromosome"/>
</dbReference>
<dbReference type="Gene3D" id="1.10.3290.10">
    <property type="entry name" value="Fido-like domain"/>
    <property type="match status" value="1"/>
</dbReference>
<name>A0A3G1KV40_FORW1</name>